<evidence type="ECO:0000259" key="6">
    <source>
        <dbReference type="Pfam" id="PF08281"/>
    </source>
</evidence>
<accession>A0A4Q9BA74</accession>
<evidence type="ECO:0000313" key="8">
    <source>
        <dbReference type="Proteomes" id="UP000293583"/>
    </source>
</evidence>
<organism evidence="7 8">
    <name type="scientific">Aquirufa antheringensis</name>
    <dbReference type="NCBI Taxonomy" id="2516559"/>
    <lineage>
        <taxon>Bacteria</taxon>
        <taxon>Pseudomonadati</taxon>
        <taxon>Bacteroidota</taxon>
        <taxon>Cytophagia</taxon>
        <taxon>Cytophagales</taxon>
        <taxon>Flectobacillaceae</taxon>
        <taxon>Aquirufa</taxon>
    </lineage>
</organism>
<reference evidence="7 8" key="1">
    <citation type="submission" date="2019-02" db="EMBL/GenBank/DDBJ databases">
        <title>Genome of a new Bacteroidetes strain.</title>
        <authorList>
            <person name="Pitt A."/>
        </authorList>
    </citation>
    <scope>NUCLEOTIDE SEQUENCE [LARGE SCALE GENOMIC DNA]</scope>
    <source>
        <strain evidence="7 8">103A-SOEBACH</strain>
    </source>
</reference>
<evidence type="ECO:0000256" key="1">
    <source>
        <dbReference type="ARBA" id="ARBA00010641"/>
    </source>
</evidence>
<feature type="domain" description="RNA polymerase sigma factor 70 region 4 type 2" evidence="6">
    <location>
        <begin position="108"/>
        <end position="159"/>
    </location>
</feature>
<dbReference type="PANTHER" id="PTHR43133:SF25">
    <property type="entry name" value="RNA POLYMERASE SIGMA FACTOR RFAY-RELATED"/>
    <property type="match status" value="1"/>
</dbReference>
<dbReference type="OrthoDB" id="9803470at2"/>
<protein>
    <submittedName>
        <fullName evidence="7">RNA polymerase sigma factor</fullName>
    </submittedName>
</protein>
<feature type="domain" description="RNA polymerase sigma-70 region 2" evidence="5">
    <location>
        <begin position="14"/>
        <end position="73"/>
    </location>
</feature>
<keyword evidence="2" id="KW-0805">Transcription regulation</keyword>
<keyword evidence="3" id="KW-0731">Sigma factor</keyword>
<dbReference type="GO" id="GO:0003677">
    <property type="term" value="F:DNA binding"/>
    <property type="evidence" value="ECO:0007669"/>
    <property type="project" value="InterPro"/>
</dbReference>
<dbReference type="GO" id="GO:0016987">
    <property type="term" value="F:sigma factor activity"/>
    <property type="evidence" value="ECO:0007669"/>
    <property type="project" value="UniProtKB-KW"/>
</dbReference>
<dbReference type="Gene3D" id="1.10.1740.10">
    <property type="match status" value="1"/>
</dbReference>
<evidence type="ECO:0000256" key="4">
    <source>
        <dbReference type="ARBA" id="ARBA00023163"/>
    </source>
</evidence>
<comment type="similarity">
    <text evidence="1">Belongs to the sigma-70 factor family. ECF subfamily.</text>
</comment>
<dbReference type="InterPro" id="IPR039425">
    <property type="entry name" value="RNA_pol_sigma-70-like"/>
</dbReference>
<dbReference type="InterPro" id="IPR013249">
    <property type="entry name" value="RNA_pol_sigma70_r4_t2"/>
</dbReference>
<dbReference type="InterPro" id="IPR013324">
    <property type="entry name" value="RNA_pol_sigma_r3/r4-like"/>
</dbReference>
<keyword evidence="8" id="KW-1185">Reference proteome</keyword>
<dbReference type="SUPFAM" id="SSF88659">
    <property type="entry name" value="Sigma3 and sigma4 domains of RNA polymerase sigma factors"/>
    <property type="match status" value="1"/>
</dbReference>
<dbReference type="Pfam" id="PF04542">
    <property type="entry name" value="Sigma70_r2"/>
    <property type="match status" value="1"/>
</dbReference>
<evidence type="ECO:0000259" key="5">
    <source>
        <dbReference type="Pfam" id="PF04542"/>
    </source>
</evidence>
<dbReference type="GO" id="GO:0006352">
    <property type="term" value="P:DNA-templated transcription initiation"/>
    <property type="evidence" value="ECO:0007669"/>
    <property type="project" value="InterPro"/>
</dbReference>
<evidence type="ECO:0000256" key="3">
    <source>
        <dbReference type="ARBA" id="ARBA00023082"/>
    </source>
</evidence>
<gene>
    <name evidence="7" type="ORF">EWU20_10010</name>
</gene>
<dbReference type="InterPro" id="IPR014284">
    <property type="entry name" value="RNA_pol_sigma-70_dom"/>
</dbReference>
<keyword evidence="4" id="KW-0804">Transcription</keyword>
<comment type="caution">
    <text evidence="7">The sequence shown here is derived from an EMBL/GenBank/DDBJ whole genome shotgun (WGS) entry which is preliminary data.</text>
</comment>
<evidence type="ECO:0000313" key="7">
    <source>
        <dbReference type="EMBL" id="TBH72144.1"/>
    </source>
</evidence>
<evidence type="ECO:0000256" key="2">
    <source>
        <dbReference type="ARBA" id="ARBA00023015"/>
    </source>
</evidence>
<dbReference type="Proteomes" id="UP000293583">
    <property type="component" value="Unassembled WGS sequence"/>
</dbReference>
<dbReference type="Pfam" id="PF08281">
    <property type="entry name" value="Sigma70_r4_2"/>
    <property type="match status" value="1"/>
</dbReference>
<dbReference type="SUPFAM" id="SSF88946">
    <property type="entry name" value="Sigma2 domain of RNA polymerase sigma factors"/>
    <property type="match status" value="1"/>
</dbReference>
<proteinExistence type="inferred from homology"/>
<dbReference type="InterPro" id="IPR013325">
    <property type="entry name" value="RNA_pol_sigma_r2"/>
</dbReference>
<dbReference type="AlphaFoldDB" id="A0A4Q9BA74"/>
<name>A0A4Q9BA74_9BACT</name>
<dbReference type="PANTHER" id="PTHR43133">
    <property type="entry name" value="RNA POLYMERASE ECF-TYPE SIGMA FACTO"/>
    <property type="match status" value="1"/>
</dbReference>
<dbReference type="CDD" id="cd06171">
    <property type="entry name" value="Sigma70_r4"/>
    <property type="match status" value="1"/>
</dbReference>
<dbReference type="RefSeq" id="WP_130923725.1">
    <property type="nucleotide sequence ID" value="NZ_SEWY01000004.1"/>
</dbReference>
<dbReference type="NCBIfam" id="TIGR02937">
    <property type="entry name" value="sigma70-ECF"/>
    <property type="match status" value="1"/>
</dbReference>
<dbReference type="EMBL" id="SEWY01000004">
    <property type="protein sequence ID" value="TBH72144.1"/>
    <property type="molecule type" value="Genomic_DNA"/>
</dbReference>
<sequence>MTALEFTYQIGTFSKFLRPFALRLTKDGDDANDLVQDTLVKAFTNRDKYQDGTNLKAWLFTIMKNTFITQYQRMVRRNTFIDTTDNLHYINSMESLQENKAVNFFISEDIQSALSKIDSMYRVPFMLYFEGFKYHEIAEELQLPIGTVKNRIFMARRDLKNHLHMYA</sequence>
<dbReference type="InterPro" id="IPR036388">
    <property type="entry name" value="WH-like_DNA-bd_sf"/>
</dbReference>
<dbReference type="Gene3D" id="1.10.10.10">
    <property type="entry name" value="Winged helix-like DNA-binding domain superfamily/Winged helix DNA-binding domain"/>
    <property type="match status" value="1"/>
</dbReference>
<dbReference type="InterPro" id="IPR007627">
    <property type="entry name" value="RNA_pol_sigma70_r2"/>
</dbReference>